<sequence length="763" mass="85237">MKQLGMHDSPSSRRPLRWPRPLAGSSERIWYGGDYSPEQWPEDVWDEDVALMKQAGVNLVSVAIFSWAKIQTTEDTWDFDWLDRIVNKLGEAGIAVDLASATASPPLWLTQKHPEILWRDERGDICWPGARQHWRPTSPIFREYALALCRKMAEHFRSNPYVVAWHVGNEYGCHNRFDYSDDAMHAFQEWCKFRYGNIQAVNEAWGTSFWSQQMSDFSEIIPPRFIGEGNFMNPGKLLDFKRFSSDALKEFFIAERDALASITPNRPLTTNFMVSATGFALNYDDWGSEVDFVSNDHYYLPGEAHLDELAYSASLVDGIARRRPWFLMEHSTGAVNWRPVNYANESGQLISDSLAHLAFGSNAICYFQWRQSRSGAEKFHTAMLPHAGRDTQIFRDVCELGKDLQLLSESGLTDTILHKSEVAVVFDYESEWASEHTATPTQRVRHRSEPLDWFRALLDNAVTADMVPIAADWESYRTVVLPCVYLLDERNTQRVHDYVEAGGKLVVTYYTGISDANDRVWLGGYPASISDVVGVSSEEFVPLGADHEGTLEHLDLSNGTVAQDLADRIARTADSTQILATYQAPEWTGMNEVPAITVHPYGSGKAAYVGCRLGRRGIAKSLPELFEVMDLDLGQLGAGASRIAEGDAAKVLRVERINQETGQRFDFVFNRSHESATVPIDGKLLLLSRAAAVNESAHAENDVNAASRSDAVSRSNTVSRANDMSLIQQSVTQDAVAQLAVPRSKVPQSVVLQPNGVAVSTVN</sequence>
<proteinExistence type="inferred from homology"/>
<feature type="domain" description="Beta-galactosidase trimerisation" evidence="8">
    <location>
        <begin position="421"/>
        <end position="629"/>
    </location>
</feature>
<dbReference type="EMBL" id="CP129683">
    <property type="protein sequence ID" value="XDS50608.1"/>
    <property type="molecule type" value="Genomic_DNA"/>
</dbReference>
<keyword evidence="4" id="KW-0378">Hydrolase</keyword>
<dbReference type="InterPro" id="IPR013780">
    <property type="entry name" value="Glyco_hydro_b"/>
</dbReference>
<evidence type="ECO:0000256" key="2">
    <source>
        <dbReference type="ARBA" id="ARBA00005940"/>
    </source>
</evidence>
<accession>A0AB39UAB6</accession>
<name>A0AB39UAB6_9BIFI</name>
<organism evidence="9">
    <name type="scientific">Bifidobacterium fermentum</name>
    <dbReference type="NCBI Taxonomy" id="3059035"/>
    <lineage>
        <taxon>Bacteria</taxon>
        <taxon>Bacillati</taxon>
        <taxon>Actinomycetota</taxon>
        <taxon>Actinomycetes</taxon>
        <taxon>Bifidobacteriales</taxon>
        <taxon>Bifidobacteriaceae</taxon>
        <taxon>Bifidobacterium</taxon>
    </lineage>
</organism>
<evidence type="ECO:0000256" key="4">
    <source>
        <dbReference type="ARBA" id="ARBA00022801"/>
    </source>
</evidence>
<protein>
    <recommendedName>
        <fullName evidence="3">beta-galactosidase</fullName>
        <ecNumber evidence="3">3.2.1.23</ecNumber>
    </recommendedName>
</protein>
<feature type="domain" description="Glycoside hydrolase family 42 N-terminal" evidence="7">
    <location>
        <begin position="34"/>
        <end position="405"/>
    </location>
</feature>
<dbReference type="Pfam" id="PF08532">
    <property type="entry name" value="Glyco_hydro_42M"/>
    <property type="match status" value="1"/>
</dbReference>
<dbReference type="EMBL" id="CP129682">
    <property type="protein sequence ID" value="XDS49388.1"/>
    <property type="molecule type" value="Genomic_DNA"/>
</dbReference>
<comment type="catalytic activity">
    <reaction evidence="1">
        <text>Hydrolysis of terminal non-reducing beta-D-galactose residues in beta-D-galactosides.</text>
        <dbReference type="EC" id="3.2.1.23"/>
    </reaction>
</comment>
<evidence type="ECO:0000256" key="6">
    <source>
        <dbReference type="SAM" id="MobiDB-lite"/>
    </source>
</evidence>
<dbReference type="AlphaFoldDB" id="A0AB39UAB6"/>
<dbReference type="RefSeq" id="WP_369341571.1">
    <property type="nucleotide sequence ID" value="NZ_CP129675.1"/>
</dbReference>
<dbReference type="Gene3D" id="3.20.20.80">
    <property type="entry name" value="Glycosidases"/>
    <property type="match status" value="1"/>
</dbReference>
<dbReference type="Gene3D" id="3.40.50.880">
    <property type="match status" value="1"/>
</dbReference>
<dbReference type="InterPro" id="IPR029062">
    <property type="entry name" value="Class_I_gatase-like"/>
</dbReference>
<feature type="compositionally biased region" description="Polar residues" evidence="6">
    <location>
        <begin position="704"/>
        <end position="717"/>
    </location>
</feature>
<dbReference type="CDD" id="cd03143">
    <property type="entry name" value="A4_beta-galactosidase_middle_domain"/>
    <property type="match status" value="1"/>
</dbReference>
<comment type="similarity">
    <text evidence="2">Belongs to the glycosyl hydrolase 42 family.</text>
</comment>
<evidence type="ECO:0000313" key="9">
    <source>
        <dbReference type="EMBL" id="XDS45829.1"/>
    </source>
</evidence>
<dbReference type="InterPro" id="IPR003476">
    <property type="entry name" value="Glyco_hydro_42"/>
</dbReference>
<dbReference type="PANTHER" id="PTHR36447">
    <property type="entry name" value="BETA-GALACTOSIDASE GANA"/>
    <property type="match status" value="1"/>
</dbReference>
<dbReference type="InterPro" id="IPR013529">
    <property type="entry name" value="Glyco_hydro_42_N"/>
</dbReference>
<dbReference type="Pfam" id="PF02449">
    <property type="entry name" value="Glyco_hydro_42"/>
    <property type="match status" value="1"/>
</dbReference>
<evidence type="ECO:0000256" key="3">
    <source>
        <dbReference type="ARBA" id="ARBA00012756"/>
    </source>
</evidence>
<keyword evidence="5" id="KW-0326">Glycosidase</keyword>
<dbReference type="Gene3D" id="2.60.40.1180">
    <property type="entry name" value="Golgi alpha-mannosidase II"/>
    <property type="match status" value="1"/>
</dbReference>
<dbReference type="GO" id="GO:0005975">
    <property type="term" value="P:carbohydrate metabolic process"/>
    <property type="evidence" value="ECO:0007669"/>
    <property type="project" value="InterPro"/>
</dbReference>
<reference evidence="9" key="1">
    <citation type="submission" date="2023-07" db="EMBL/GenBank/DDBJ databases">
        <title>Bifidobacterium aquikefiriaerophilum sp. nov. and Bifidobacterium eccum sp. nov., isolated from water kefir.</title>
        <authorList>
            <person name="Breselge S."/>
            <person name="Bellassi P."/>
            <person name="Barcenilla C."/>
            <person name="Alvarez-Ordonez A."/>
            <person name="Morelli L."/>
            <person name="Cotter P.D."/>
        </authorList>
    </citation>
    <scope>NUCLEOTIDE SEQUENCE</scope>
    <source>
        <strain evidence="11">WK012_4_13</strain>
        <strain evidence="10">WK013_4_14</strain>
        <strain evidence="9">WK048_4_13</strain>
    </source>
</reference>
<feature type="region of interest" description="Disordered" evidence="6">
    <location>
        <begin position="1"/>
        <end position="20"/>
    </location>
</feature>
<dbReference type="InterPro" id="IPR013738">
    <property type="entry name" value="Beta_galactosidase_Trimer"/>
</dbReference>
<dbReference type="GO" id="GO:0004565">
    <property type="term" value="F:beta-galactosidase activity"/>
    <property type="evidence" value="ECO:0007669"/>
    <property type="project" value="UniProtKB-EC"/>
</dbReference>
<evidence type="ECO:0000256" key="5">
    <source>
        <dbReference type="ARBA" id="ARBA00023295"/>
    </source>
</evidence>
<evidence type="ECO:0000256" key="1">
    <source>
        <dbReference type="ARBA" id="ARBA00001412"/>
    </source>
</evidence>
<evidence type="ECO:0000259" key="7">
    <source>
        <dbReference type="Pfam" id="PF02449"/>
    </source>
</evidence>
<dbReference type="SUPFAM" id="SSF51445">
    <property type="entry name" value="(Trans)glycosidases"/>
    <property type="match status" value="1"/>
</dbReference>
<evidence type="ECO:0000313" key="10">
    <source>
        <dbReference type="EMBL" id="XDS49388.1"/>
    </source>
</evidence>
<dbReference type="PANTHER" id="PTHR36447:SF1">
    <property type="entry name" value="BETA-GALACTOSIDASE GANA"/>
    <property type="match status" value="1"/>
</dbReference>
<dbReference type="EMBL" id="CP129675">
    <property type="protein sequence ID" value="XDS45829.1"/>
    <property type="molecule type" value="Genomic_DNA"/>
</dbReference>
<dbReference type="SUPFAM" id="SSF52317">
    <property type="entry name" value="Class I glutamine amidotransferase-like"/>
    <property type="match status" value="1"/>
</dbReference>
<evidence type="ECO:0000259" key="8">
    <source>
        <dbReference type="Pfam" id="PF08532"/>
    </source>
</evidence>
<evidence type="ECO:0000313" key="11">
    <source>
        <dbReference type="EMBL" id="XDS50608.1"/>
    </source>
</evidence>
<gene>
    <name evidence="11" type="ORF">QN062_09570</name>
    <name evidence="10" type="ORF">QN216_03775</name>
    <name evidence="9" type="ORF">QN217_06670</name>
</gene>
<dbReference type="InterPro" id="IPR017853">
    <property type="entry name" value="GH"/>
</dbReference>
<dbReference type="GO" id="GO:0009341">
    <property type="term" value="C:beta-galactosidase complex"/>
    <property type="evidence" value="ECO:0007669"/>
    <property type="project" value="InterPro"/>
</dbReference>
<dbReference type="EC" id="3.2.1.23" evidence="3"/>
<feature type="region of interest" description="Disordered" evidence="6">
    <location>
        <begin position="698"/>
        <end position="717"/>
    </location>
</feature>
<dbReference type="KEGG" id="bfk:QN062_09570"/>